<keyword evidence="2" id="KW-0732">Signal</keyword>
<evidence type="ECO:0000313" key="4">
    <source>
        <dbReference type="EMBL" id="MDU0111851.1"/>
    </source>
</evidence>
<evidence type="ECO:0000256" key="2">
    <source>
        <dbReference type="ARBA" id="ARBA00022729"/>
    </source>
</evidence>
<dbReference type="InterPro" id="IPR001638">
    <property type="entry name" value="Solute-binding_3/MltF_N"/>
</dbReference>
<dbReference type="PANTHER" id="PTHR35936">
    <property type="entry name" value="MEMBRANE-BOUND LYTIC MUREIN TRANSGLYCOSYLASE F"/>
    <property type="match status" value="1"/>
</dbReference>
<dbReference type="SUPFAM" id="SSF53850">
    <property type="entry name" value="Periplasmic binding protein-like II"/>
    <property type="match status" value="1"/>
</dbReference>
<dbReference type="EMBL" id="JAWCUA010000001">
    <property type="protein sequence ID" value="MDU0111851.1"/>
    <property type="molecule type" value="Genomic_DNA"/>
</dbReference>
<evidence type="ECO:0000259" key="3">
    <source>
        <dbReference type="SMART" id="SM00062"/>
    </source>
</evidence>
<organism evidence="4 5">
    <name type="scientific">Psychrosphaera aquimarina</name>
    <dbReference type="NCBI Taxonomy" id="2044854"/>
    <lineage>
        <taxon>Bacteria</taxon>
        <taxon>Pseudomonadati</taxon>
        <taxon>Pseudomonadota</taxon>
        <taxon>Gammaproteobacteria</taxon>
        <taxon>Alteromonadales</taxon>
        <taxon>Pseudoalteromonadaceae</taxon>
        <taxon>Psychrosphaera</taxon>
    </lineage>
</organism>
<comment type="similarity">
    <text evidence="1">Belongs to the bacterial solute-binding protein 3 family.</text>
</comment>
<dbReference type="Gene3D" id="3.40.190.10">
    <property type="entry name" value="Periplasmic binding protein-like II"/>
    <property type="match status" value="2"/>
</dbReference>
<accession>A0ABU3QWQ0</accession>
<evidence type="ECO:0000256" key="1">
    <source>
        <dbReference type="ARBA" id="ARBA00010333"/>
    </source>
</evidence>
<dbReference type="Pfam" id="PF00497">
    <property type="entry name" value="SBP_bac_3"/>
    <property type="match status" value="1"/>
</dbReference>
<reference evidence="4 5" key="1">
    <citation type="submission" date="2023-10" db="EMBL/GenBank/DDBJ databases">
        <title>Psychrosphaera aquimaarina strain SW33 isolated from seawater.</title>
        <authorList>
            <person name="Bayburt H."/>
            <person name="Kim J.M."/>
            <person name="Choi B.J."/>
            <person name="Jeon C.O."/>
        </authorList>
    </citation>
    <scope>NUCLEOTIDE SEQUENCE [LARGE SCALE GENOMIC DNA]</scope>
    <source>
        <strain evidence="4 5">KCTC 52743</strain>
    </source>
</reference>
<dbReference type="Proteomes" id="UP001257914">
    <property type="component" value="Unassembled WGS sequence"/>
</dbReference>
<keyword evidence="5" id="KW-1185">Reference proteome</keyword>
<sequence length="239" mass="27254">MLRYLLLFVFIPFSSQTQSTEITVAAPEIFPFVYLDNEHKPTGLFVDCLKSNVNTDYSYKVLVLPWARALEEVKNNRINALMPTMYTEQRAEYLSYPTEPLVYFLDDVLVQRKTSSFVSFKQAVANKKIIAKVRSTTLTENLKYEVNLGNVDLFLVKDIASGLAMLEQGRIDYLVGDYHIIKYTAQQSQLADQFTFVSFSDEKIPSYLSFSKNFSKNNDINKIMSGVNCGANLAGKFKH</sequence>
<dbReference type="SMART" id="SM00062">
    <property type="entry name" value="PBPb"/>
    <property type="match status" value="1"/>
</dbReference>
<gene>
    <name evidence="4" type="ORF">RT723_02270</name>
</gene>
<feature type="domain" description="Solute-binding protein family 3/N-terminal" evidence="3">
    <location>
        <begin position="21"/>
        <end position="236"/>
    </location>
</feature>
<dbReference type="RefSeq" id="WP_315945732.1">
    <property type="nucleotide sequence ID" value="NZ_JAWCUA010000001.1"/>
</dbReference>
<protein>
    <submittedName>
        <fullName evidence="4">Transporter substrate-binding domain-containing protein</fullName>
    </submittedName>
</protein>
<name>A0ABU3QWQ0_9GAMM</name>
<comment type="caution">
    <text evidence="4">The sequence shown here is derived from an EMBL/GenBank/DDBJ whole genome shotgun (WGS) entry which is preliminary data.</text>
</comment>
<proteinExistence type="inferred from homology"/>
<evidence type="ECO:0000313" key="5">
    <source>
        <dbReference type="Proteomes" id="UP001257914"/>
    </source>
</evidence>
<dbReference type="PANTHER" id="PTHR35936:SF25">
    <property type="entry name" value="ABC TRANSPORTER SUBSTRATE-BINDING PROTEIN"/>
    <property type="match status" value="1"/>
</dbReference>